<keyword evidence="1" id="KW-0805">Transcription regulation</keyword>
<dbReference type="Gene3D" id="3.40.1410.10">
    <property type="entry name" value="Chorismate lyase-like"/>
    <property type="match status" value="1"/>
</dbReference>
<dbReference type="Proteomes" id="UP000289794">
    <property type="component" value="Chromosome"/>
</dbReference>
<dbReference type="InterPro" id="IPR050679">
    <property type="entry name" value="Bact_HTH_transcr_reg"/>
</dbReference>
<dbReference type="AlphaFoldDB" id="A0A4V0Z772"/>
<dbReference type="GO" id="GO:0003677">
    <property type="term" value="F:DNA binding"/>
    <property type="evidence" value="ECO:0007669"/>
    <property type="project" value="UniProtKB-KW"/>
</dbReference>
<dbReference type="InterPro" id="IPR036390">
    <property type="entry name" value="WH_DNA-bd_sf"/>
</dbReference>
<evidence type="ECO:0000256" key="1">
    <source>
        <dbReference type="ARBA" id="ARBA00023015"/>
    </source>
</evidence>
<evidence type="ECO:0000256" key="2">
    <source>
        <dbReference type="ARBA" id="ARBA00023125"/>
    </source>
</evidence>
<dbReference type="CDD" id="cd07377">
    <property type="entry name" value="WHTH_GntR"/>
    <property type="match status" value="1"/>
</dbReference>
<dbReference type="InterPro" id="IPR036388">
    <property type="entry name" value="WH-like_DNA-bd_sf"/>
</dbReference>
<dbReference type="PANTHER" id="PTHR44846">
    <property type="entry name" value="MANNOSYL-D-GLYCERATE TRANSPORT/METABOLISM SYSTEM REPRESSOR MNGR-RELATED"/>
    <property type="match status" value="1"/>
</dbReference>
<gene>
    <name evidence="5" type="primary">yvoA_3</name>
    <name evidence="5" type="ORF">PMF13cell1_01312</name>
</gene>
<dbReference type="KEGG" id="bpro:PMF13cell1_01312"/>
<dbReference type="InterPro" id="IPR011663">
    <property type="entry name" value="UTRA"/>
</dbReference>
<dbReference type="SMART" id="SM00345">
    <property type="entry name" value="HTH_GNTR"/>
    <property type="match status" value="1"/>
</dbReference>
<dbReference type="InterPro" id="IPR028978">
    <property type="entry name" value="Chorismate_lyase_/UTRA_dom_sf"/>
</dbReference>
<accession>A0A4V0Z772</accession>
<sequence length="243" mass="27456">MHSTEKNEPAYIKMYKKIKAEIQEGIYPADSFLPKESELEVIYGVSRTTVRKAVKLLSQENLVYVRQGCGTRVCEFKAKQDYNKVTSVTESLRRKGYRVTTGNMMIDVIKDSAEMSEALELSPGTEIARVQRLQLADDIPVALMENYIPYPLVPGIETYQDKFVALYQFLETVYGITIDSTKDRIYAVSATFLEAQALDIKPRDALLVVKRICYSSGRPVCADHVKVIGSRYEVEICGQGRSK</sequence>
<dbReference type="PRINTS" id="PR00035">
    <property type="entry name" value="HTHGNTR"/>
</dbReference>
<proteinExistence type="predicted"/>
<dbReference type="Gene3D" id="1.10.10.10">
    <property type="entry name" value="Winged helix-like DNA-binding domain superfamily/Winged helix DNA-binding domain"/>
    <property type="match status" value="1"/>
</dbReference>
<dbReference type="RefSeq" id="WP_130180219.1">
    <property type="nucleotide sequence ID" value="NZ_CP035945.1"/>
</dbReference>
<keyword evidence="3" id="KW-0804">Transcription</keyword>
<dbReference type="EMBL" id="CP035945">
    <property type="protein sequence ID" value="QBE95788.1"/>
    <property type="molecule type" value="Genomic_DNA"/>
</dbReference>
<dbReference type="SUPFAM" id="SSF64288">
    <property type="entry name" value="Chorismate lyase-like"/>
    <property type="match status" value="1"/>
</dbReference>
<dbReference type="Pfam" id="PF00392">
    <property type="entry name" value="GntR"/>
    <property type="match status" value="1"/>
</dbReference>
<evidence type="ECO:0000259" key="4">
    <source>
        <dbReference type="PROSITE" id="PS50949"/>
    </source>
</evidence>
<dbReference type="GO" id="GO:0045892">
    <property type="term" value="P:negative regulation of DNA-templated transcription"/>
    <property type="evidence" value="ECO:0007669"/>
    <property type="project" value="TreeGrafter"/>
</dbReference>
<keyword evidence="2" id="KW-0238">DNA-binding</keyword>
<name>A0A4V0Z772_9FIRM</name>
<dbReference type="SUPFAM" id="SSF46785">
    <property type="entry name" value="Winged helix' DNA-binding domain"/>
    <property type="match status" value="1"/>
</dbReference>
<organism evidence="5 6">
    <name type="scientific">Blautia producta</name>
    <dbReference type="NCBI Taxonomy" id="33035"/>
    <lineage>
        <taxon>Bacteria</taxon>
        <taxon>Bacillati</taxon>
        <taxon>Bacillota</taxon>
        <taxon>Clostridia</taxon>
        <taxon>Lachnospirales</taxon>
        <taxon>Lachnospiraceae</taxon>
        <taxon>Blautia</taxon>
    </lineage>
</organism>
<evidence type="ECO:0000313" key="6">
    <source>
        <dbReference type="Proteomes" id="UP000289794"/>
    </source>
</evidence>
<dbReference type="PROSITE" id="PS50949">
    <property type="entry name" value="HTH_GNTR"/>
    <property type="match status" value="1"/>
</dbReference>
<dbReference type="PANTHER" id="PTHR44846:SF17">
    <property type="entry name" value="GNTR-FAMILY TRANSCRIPTIONAL REGULATOR"/>
    <property type="match status" value="1"/>
</dbReference>
<reference evidence="5 6" key="1">
    <citation type="submission" date="2019-01" db="EMBL/GenBank/DDBJ databases">
        <title>PMF-metabolizing Aryl O-demethylase.</title>
        <authorList>
            <person name="Kim M."/>
        </authorList>
    </citation>
    <scope>NUCLEOTIDE SEQUENCE [LARGE SCALE GENOMIC DNA]</scope>
    <source>
        <strain evidence="5 6">PMF1</strain>
    </source>
</reference>
<feature type="domain" description="HTH gntR-type" evidence="4">
    <location>
        <begin position="8"/>
        <end position="76"/>
    </location>
</feature>
<evidence type="ECO:0000313" key="5">
    <source>
        <dbReference type="EMBL" id="QBE95788.1"/>
    </source>
</evidence>
<dbReference type="GO" id="GO:0003700">
    <property type="term" value="F:DNA-binding transcription factor activity"/>
    <property type="evidence" value="ECO:0007669"/>
    <property type="project" value="InterPro"/>
</dbReference>
<evidence type="ECO:0000256" key="3">
    <source>
        <dbReference type="ARBA" id="ARBA00023163"/>
    </source>
</evidence>
<dbReference type="SMART" id="SM00866">
    <property type="entry name" value="UTRA"/>
    <property type="match status" value="1"/>
</dbReference>
<dbReference type="Pfam" id="PF07702">
    <property type="entry name" value="UTRA"/>
    <property type="match status" value="1"/>
</dbReference>
<protein>
    <submittedName>
        <fullName evidence="5">HTH-type transcriptional repressor YvoA</fullName>
    </submittedName>
</protein>
<dbReference type="InterPro" id="IPR000524">
    <property type="entry name" value="Tscrpt_reg_HTH_GntR"/>
</dbReference>